<name>A0ABQ7GLI8_DUNSA</name>
<sequence length="317" mass="34440">MLNRILRHQGGSWFGQLHLAARFHASNDVSEQPLASASEQQQEQPQNHQQSQAGLSRHPLALPRFPAGSTGARLEAKHMLKISPDLEGALECMTKSDVLNFLEDSSLQPSSIIPAYDGLTLATKAFYVFYDSEERCKAAAGLSGGALGQGGGRLTRVYMGGLPVLLSMPRRKRFFIQLLLNSRRFLLLGTSIGQSGQRLAGAALGGGQLEASPQSTAEGGPKEGSSMLARSVRQQGYSRVVALLAANGPIDRQNLADEFFNGFDLLAPRVFTLNRRQPDGKLSNLVHFANADEAYRALRTKQNSLYNGANVYMKVLE</sequence>
<reference evidence="2" key="1">
    <citation type="submission" date="2017-08" db="EMBL/GenBank/DDBJ databases">
        <authorList>
            <person name="Polle J.E."/>
            <person name="Barry K."/>
            <person name="Cushman J."/>
            <person name="Schmutz J."/>
            <person name="Tran D."/>
            <person name="Hathwaick L.T."/>
            <person name="Yim W.C."/>
            <person name="Jenkins J."/>
            <person name="Mckie-Krisberg Z.M."/>
            <person name="Prochnik S."/>
            <person name="Lindquist E."/>
            <person name="Dockter R.B."/>
            <person name="Adam C."/>
            <person name="Molina H."/>
            <person name="Bunkerborg J."/>
            <person name="Jin E."/>
            <person name="Buchheim M."/>
            <person name="Magnuson J."/>
        </authorList>
    </citation>
    <scope>NUCLEOTIDE SEQUENCE</scope>
    <source>
        <strain evidence="2">CCAP 19/18</strain>
    </source>
</reference>
<evidence type="ECO:0000313" key="2">
    <source>
        <dbReference type="EMBL" id="KAF5835456.1"/>
    </source>
</evidence>
<feature type="region of interest" description="Disordered" evidence="1">
    <location>
        <begin position="28"/>
        <end position="54"/>
    </location>
</feature>
<protein>
    <recommendedName>
        <fullName evidence="4">RRM domain-containing protein</fullName>
    </recommendedName>
</protein>
<dbReference type="EMBL" id="MU069704">
    <property type="protein sequence ID" value="KAF5835456.1"/>
    <property type="molecule type" value="Genomic_DNA"/>
</dbReference>
<keyword evidence="3" id="KW-1185">Reference proteome</keyword>
<organism evidence="2 3">
    <name type="scientific">Dunaliella salina</name>
    <name type="common">Green alga</name>
    <name type="synonym">Protococcus salinus</name>
    <dbReference type="NCBI Taxonomy" id="3046"/>
    <lineage>
        <taxon>Eukaryota</taxon>
        <taxon>Viridiplantae</taxon>
        <taxon>Chlorophyta</taxon>
        <taxon>core chlorophytes</taxon>
        <taxon>Chlorophyceae</taxon>
        <taxon>CS clade</taxon>
        <taxon>Chlamydomonadales</taxon>
        <taxon>Dunaliellaceae</taxon>
        <taxon>Dunaliella</taxon>
    </lineage>
</organism>
<evidence type="ECO:0008006" key="4">
    <source>
        <dbReference type="Google" id="ProtNLM"/>
    </source>
</evidence>
<accession>A0ABQ7GLI8</accession>
<gene>
    <name evidence="2" type="ORF">DUNSADRAFT_7345</name>
</gene>
<comment type="caution">
    <text evidence="2">The sequence shown here is derived from an EMBL/GenBank/DDBJ whole genome shotgun (WGS) entry which is preliminary data.</text>
</comment>
<evidence type="ECO:0000256" key="1">
    <source>
        <dbReference type="SAM" id="MobiDB-lite"/>
    </source>
</evidence>
<evidence type="ECO:0000313" key="3">
    <source>
        <dbReference type="Proteomes" id="UP000815325"/>
    </source>
</evidence>
<proteinExistence type="predicted"/>
<dbReference type="Proteomes" id="UP000815325">
    <property type="component" value="Unassembled WGS sequence"/>
</dbReference>
<feature type="compositionally biased region" description="Low complexity" evidence="1">
    <location>
        <begin position="30"/>
        <end position="53"/>
    </location>
</feature>